<evidence type="ECO:0000259" key="8">
    <source>
        <dbReference type="Pfam" id="PF00155"/>
    </source>
</evidence>
<comment type="cofactor">
    <cofactor evidence="1">
        <name>pyridoxal 5'-phosphate</name>
        <dbReference type="ChEBI" id="CHEBI:597326"/>
    </cofactor>
</comment>
<feature type="domain" description="Aminotransferase class I/classII large" evidence="8">
    <location>
        <begin position="45"/>
        <end position="414"/>
    </location>
</feature>
<dbReference type="InterPro" id="IPR000796">
    <property type="entry name" value="Asp_trans"/>
</dbReference>
<dbReference type="OMA" id="GTWTHIT"/>
<dbReference type="Pfam" id="PF00155">
    <property type="entry name" value="Aminotran_1_2"/>
    <property type="match status" value="1"/>
</dbReference>
<dbReference type="FunFam" id="3.90.1150.10:FF:000001">
    <property type="entry name" value="Aspartate aminotransferase"/>
    <property type="match status" value="1"/>
</dbReference>
<dbReference type="InterPro" id="IPR015422">
    <property type="entry name" value="PyrdxlP-dep_Trfase_small"/>
</dbReference>
<sequence>MVVTTEQQTSPTANMAPVAAFADVPLAPPDAIFHLTASYKADTFKDKINLGVGAYRDDDGKPWVLPVVKKADDLLRSDPTLDHEYLPIAGLPAFTSAAAKLVLGADSPAIKEDRVTSIQTISGTGANHLGAVFLSRFYRNGKMKCYLSNPTWANHKAIFANAGVETAEYAYFDPHSLGLDLAGMLRAMETCEEGSIFLLHACAHNPTGVDPTQEQWKMIAEVMERRRLFPFFDCAYQGFASGSLEKDAWAIRYFVQRGFEMLICQSFAKNFGLYGERAGCFHFIASTPDAVKRVGSQLAIIQRSEISNPPAYGARLVSLILNSPPLFTEWTQNLSTMASRIILMRSLLHSELVALGTPGSWDHIVDQIGMFSYTGLGGEEVRKLVEESHVYLTSNGRISMAGLTRGNVKYFARAVDRVVREGAGAGGKL</sequence>
<evidence type="ECO:0000256" key="3">
    <source>
        <dbReference type="ARBA" id="ARBA00011738"/>
    </source>
</evidence>
<gene>
    <name evidence="9" type="ORF">G7K_6487-t1</name>
</gene>
<dbReference type="InterPro" id="IPR015421">
    <property type="entry name" value="PyrdxlP-dep_Trfase_major"/>
</dbReference>
<dbReference type="PANTHER" id="PTHR11879:SF55">
    <property type="entry name" value="GLUTAMATE OXALOACETATE TRANSAMINASE 1, ISOFORM B"/>
    <property type="match status" value="1"/>
</dbReference>
<dbReference type="FunFam" id="3.40.640.10:FF:000064">
    <property type="entry name" value="Aspartate aminotransferase"/>
    <property type="match status" value="1"/>
</dbReference>
<dbReference type="EMBL" id="BACD03000068">
    <property type="protein sequence ID" value="GAO52409.1"/>
    <property type="molecule type" value="Genomic_DNA"/>
</dbReference>
<dbReference type="GO" id="GO:0004069">
    <property type="term" value="F:L-aspartate:2-oxoglutarate aminotransferase activity"/>
    <property type="evidence" value="ECO:0007669"/>
    <property type="project" value="UniProtKB-EC"/>
</dbReference>
<evidence type="ECO:0000256" key="2">
    <source>
        <dbReference type="ARBA" id="ARBA00007441"/>
    </source>
</evidence>
<dbReference type="GO" id="GO:0030170">
    <property type="term" value="F:pyridoxal phosphate binding"/>
    <property type="evidence" value="ECO:0007669"/>
    <property type="project" value="InterPro"/>
</dbReference>
<dbReference type="NCBIfam" id="NF006719">
    <property type="entry name" value="PRK09257.1"/>
    <property type="match status" value="1"/>
</dbReference>
<evidence type="ECO:0000256" key="5">
    <source>
        <dbReference type="ARBA" id="ARBA00022679"/>
    </source>
</evidence>
<dbReference type="PROSITE" id="PS00105">
    <property type="entry name" value="AA_TRANSFER_CLASS_1"/>
    <property type="match status" value="1"/>
</dbReference>
<dbReference type="SUPFAM" id="SSF53383">
    <property type="entry name" value="PLP-dependent transferases"/>
    <property type="match status" value="1"/>
</dbReference>
<dbReference type="GO" id="GO:0005829">
    <property type="term" value="C:cytosol"/>
    <property type="evidence" value="ECO:0007669"/>
    <property type="project" value="TreeGrafter"/>
</dbReference>
<keyword evidence="5 7" id="KW-0808">Transferase</keyword>
<keyword evidence="10" id="KW-1185">Reference proteome</keyword>
<reference evidence="9 10" key="1">
    <citation type="journal article" date="2011" name="J. Gen. Appl. Microbiol.">
        <title>Draft genome sequencing of the enigmatic yeast Saitoella complicata.</title>
        <authorList>
            <person name="Nishida H."/>
            <person name="Hamamoto M."/>
            <person name="Sugiyama J."/>
        </authorList>
    </citation>
    <scope>NUCLEOTIDE SEQUENCE [LARGE SCALE GENOMIC DNA]</scope>
    <source>
        <strain evidence="9 10">NRRL Y-17804</strain>
    </source>
</reference>
<reference evidence="9 10" key="2">
    <citation type="journal article" date="2014" name="J. Gen. Appl. Microbiol.">
        <title>The early diverging ascomycetous budding yeast Saitoella complicata has three histone deacetylases belonging to the Clr6, Hos2, and Rpd3 lineages.</title>
        <authorList>
            <person name="Nishida H."/>
            <person name="Matsumoto T."/>
            <person name="Kondo S."/>
            <person name="Hamamoto M."/>
            <person name="Yoshikawa H."/>
        </authorList>
    </citation>
    <scope>NUCLEOTIDE SEQUENCE [LARGE SCALE GENOMIC DNA]</scope>
    <source>
        <strain evidence="9 10">NRRL Y-17804</strain>
    </source>
</reference>
<accession>A0A0E9NRD2</accession>
<dbReference type="InterPro" id="IPR015424">
    <property type="entry name" value="PyrdxlP-dep_Trfase"/>
</dbReference>
<dbReference type="Gene3D" id="3.90.1150.10">
    <property type="entry name" value="Aspartate Aminotransferase, domain 1"/>
    <property type="match status" value="1"/>
</dbReference>
<dbReference type="InterPro" id="IPR004838">
    <property type="entry name" value="NHTrfase_class1_PyrdxlP-BS"/>
</dbReference>
<evidence type="ECO:0000313" key="9">
    <source>
        <dbReference type="EMBL" id="GAO52409.1"/>
    </source>
</evidence>
<comment type="caution">
    <text evidence="9">The sequence shown here is derived from an EMBL/GenBank/DDBJ whole genome shotgun (WGS) entry which is preliminary data.</text>
</comment>
<reference evidence="9 10" key="3">
    <citation type="journal article" date="2015" name="Genome Announc.">
        <title>Draft Genome Sequence of the Archiascomycetous Yeast Saitoella complicata.</title>
        <authorList>
            <person name="Yamauchi K."/>
            <person name="Kondo S."/>
            <person name="Hamamoto M."/>
            <person name="Takahashi Y."/>
            <person name="Ogura Y."/>
            <person name="Hayashi T."/>
            <person name="Nishida H."/>
        </authorList>
    </citation>
    <scope>NUCLEOTIDE SEQUENCE [LARGE SCALE GENOMIC DNA]</scope>
    <source>
        <strain evidence="9 10">NRRL Y-17804</strain>
    </source>
</reference>
<keyword evidence="6" id="KW-0663">Pyridoxal phosphate</keyword>
<dbReference type="InterPro" id="IPR004839">
    <property type="entry name" value="Aminotransferase_I/II_large"/>
</dbReference>
<comment type="catalytic activity">
    <reaction evidence="7">
        <text>L-aspartate + 2-oxoglutarate = oxaloacetate + L-glutamate</text>
        <dbReference type="Rhea" id="RHEA:21824"/>
        <dbReference type="ChEBI" id="CHEBI:16452"/>
        <dbReference type="ChEBI" id="CHEBI:16810"/>
        <dbReference type="ChEBI" id="CHEBI:29985"/>
        <dbReference type="ChEBI" id="CHEBI:29991"/>
        <dbReference type="EC" id="2.6.1.1"/>
    </reaction>
</comment>
<evidence type="ECO:0000256" key="1">
    <source>
        <dbReference type="ARBA" id="ARBA00001933"/>
    </source>
</evidence>
<dbReference type="GO" id="GO:0006532">
    <property type="term" value="P:aspartate biosynthetic process"/>
    <property type="evidence" value="ECO:0007669"/>
    <property type="project" value="TreeGrafter"/>
</dbReference>
<comment type="similarity">
    <text evidence="2">Belongs to the class-I pyridoxal-phosphate-dependent aminotransferase family.</text>
</comment>
<organism evidence="9 10">
    <name type="scientific">Saitoella complicata (strain BCRC 22490 / CBS 7301 / JCM 7358 / NBRC 10748 / NRRL Y-17804)</name>
    <dbReference type="NCBI Taxonomy" id="698492"/>
    <lineage>
        <taxon>Eukaryota</taxon>
        <taxon>Fungi</taxon>
        <taxon>Dikarya</taxon>
        <taxon>Ascomycota</taxon>
        <taxon>Taphrinomycotina</taxon>
        <taxon>Taphrinomycotina incertae sedis</taxon>
        <taxon>Saitoella</taxon>
    </lineage>
</organism>
<proteinExistence type="inferred from homology"/>
<dbReference type="STRING" id="698492.A0A0E9NRD2"/>
<evidence type="ECO:0000256" key="4">
    <source>
        <dbReference type="ARBA" id="ARBA00022576"/>
    </source>
</evidence>
<comment type="subunit">
    <text evidence="3 7">Homodimer.</text>
</comment>
<protein>
    <recommendedName>
        <fullName evidence="7">Aspartate aminotransferase</fullName>
        <ecNumber evidence="7">2.6.1.1</ecNumber>
    </recommendedName>
</protein>
<dbReference type="EC" id="2.6.1.1" evidence="7"/>
<dbReference type="PRINTS" id="PR00799">
    <property type="entry name" value="TRANSAMINASE"/>
</dbReference>
<dbReference type="CDD" id="cd00609">
    <property type="entry name" value="AAT_like"/>
    <property type="match status" value="1"/>
</dbReference>
<dbReference type="Gene3D" id="3.40.640.10">
    <property type="entry name" value="Type I PLP-dependent aspartate aminotransferase-like (Major domain)"/>
    <property type="match status" value="1"/>
</dbReference>
<keyword evidence="4 7" id="KW-0032">Aminotransferase</keyword>
<evidence type="ECO:0000313" key="10">
    <source>
        <dbReference type="Proteomes" id="UP000033140"/>
    </source>
</evidence>
<dbReference type="Proteomes" id="UP000033140">
    <property type="component" value="Unassembled WGS sequence"/>
</dbReference>
<dbReference type="AlphaFoldDB" id="A0A0E9NRD2"/>
<dbReference type="PANTHER" id="PTHR11879">
    <property type="entry name" value="ASPARTATE AMINOTRANSFERASE"/>
    <property type="match status" value="1"/>
</dbReference>
<evidence type="ECO:0000256" key="6">
    <source>
        <dbReference type="ARBA" id="ARBA00022898"/>
    </source>
</evidence>
<comment type="miscellaneous">
    <text evidence="7">In eukaryotes there are cytoplasmic, mitochondrial and chloroplastic isozymes.</text>
</comment>
<evidence type="ECO:0000256" key="7">
    <source>
        <dbReference type="RuleBase" id="RU000480"/>
    </source>
</evidence>
<name>A0A0E9NRD2_SAICN</name>